<keyword evidence="3" id="KW-1185">Reference proteome</keyword>
<evidence type="ECO:0000256" key="1">
    <source>
        <dbReference type="SAM" id="Phobius"/>
    </source>
</evidence>
<dbReference type="EMBL" id="KF483846">
    <property type="protein sequence ID" value="AHC54865.1"/>
    <property type="molecule type" value="Genomic_DNA"/>
</dbReference>
<accession>V9SDR4</accession>
<proteinExistence type="predicted"/>
<feature type="transmembrane region" description="Helical" evidence="1">
    <location>
        <begin position="38"/>
        <end position="60"/>
    </location>
</feature>
<keyword evidence="1" id="KW-0812">Transmembrane</keyword>
<evidence type="ECO:0000313" key="3">
    <source>
        <dbReference type="Proteomes" id="UP000232615"/>
    </source>
</evidence>
<gene>
    <name evidence="2" type="ORF">TNS_ORF147</name>
</gene>
<feature type="transmembrane region" description="Helical" evidence="1">
    <location>
        <begin position="6"/>
        <end position="26"/>
    </location>
</feature>
<dbReference type="Proteomes" id="UP000232615">
    <property type="component" value="Segment"/>
</dbReference>
<sequence length="119" mass="13513">MREETLPIIVLGKFVCFMGLWFLVVWEKADKWVNPTMLHPLFASVAFVFLSVSVLFVPFVEHKKNLTCLLTCLIFFDVCCTVRLASEETKNEGGALPPSNTPQLSWFCTCIDESFVCAR</sequence>
<name>V9SDR4_9VIRU</name>
<protein>
    <submittedName>
        <fullName evidence="2">Uncharacterized protein</fullName>
    </submittedName>
</protein>
<keyword evidence="1" id="KW-0472">Membrane</keyword>
<evidence type="ECO:0000313" key="2">
    <source>
        <dbReference type="EMBL" id="AHC54865.1"/>
    </source>
</evidence>
<organism evidence="2 3">
    <name type="scientific">Tunisvirus fontaine2</name>
    <dbReference type="NCBI Taxonomy" id="1421067"/>
    <lineage>
        <taxon>Viruses</taxon>
        <taxon>Varidnaviria</taxon>
        <taxon>Bamfordvirae</taxon>
        <taxon>Nucleocytoviricota</taxon>
        <taxon>Megaviricetes</taxon>
        <taxon>Pimascovirales</taxon>
        <taxon>Pimascovirales incertae sedis</taxon>
        <taxon>Marseilleviridae</taxon>
        <taxon>Losannavirus</taxon>
        <taxon>Losannavirus tunisense</taxon>
    </lineage>
</organism>
<keyword evidence="1" id="KW-1133">Transmembrane helix</keyword>
<reference evidence="2 3" key="1">
    <citation type="journal article" date="2014" name="Arch. Virol.">
        <title>Complete genome sequence of Tunisvirus, a new member of the proposed family Marseilleviridae.</title>
        <authorList>
            <person name="Aherfi S."/>
            <person name="Boughalmi M."/>
            <person name="Pagnier I."/>
            <person name="Fournous G."/>
            <person name="La Scola B."/>
            <person name="Raoult D."/>
            <person name="Colson P."/>
        </authorList>
    </citation>
    <scope>NUCLEOTIDE SEQUENCE [LARGE SCALE GENOMIC DNA]</scope>
    <source>
        <strain evidence="2 3">U484</strain>
    </source>
</reference>